<gene>
    <name evidence="3" type="ORF">ENU66_00275</name>
</gene>
<proteinExistence type="inferred from homology"/>
<comment type="similarity">
    <text evidence="1">Belongs to the UPF0213 family.</text>
</comment>
<accession>A0A7V3ZWK3</accession>
<dbReference type="PROSITE" id="PS50164">
    <property type="entry name" value="GIY_YIG"/>
    <property type="match status" value="1"/>
</dbReference>
<dbReference type="SUPFAM" id="SSF82771">
    <property type="entry name" value="GIY-YIG endonuclease"/>
    <property type="match status" value="1"/>
</dbReference>
<dbReference type="AlphaFoldDB" id="A0A7V3ZWK3"/>
<dbReference type="Pfam" id="PF01541">
    <property type="entry name" value="GIY-YIG"/>
    <property type="match status" value="1"/>
</dbReference>
<name>A0A7V3ZWK3_UNCW3</name>
<feature type="domain" description="GIY-YIG" evidence="2">
    <location>
        <begin position="1"/>
        <end position="76"/>
    </location>
</feature>
<dbReference type="CDD" id="cd10449">
    <property type="entry name" value="GIY-YIG_SLX1_like"/>
    <property type="match status" value="1"/>
</dbReference>
<comment type="caution">
    <text evidence="3">The sequence shown here is derived from an EMBL/GenBank/DDBJ whole genome shotgun (WGS) entry which is preliminary data.</text>
</comment>
<sequence length="80" mass="9740">MPFFVYIIQSLSTRKFYIGQTNNLEERLRRHNTGRSKYTRNKGPWKLVGFKTFETRKEAMSFERKLKRLSREEALRKILL</sequence>
<reference evidence="3" key="1">
    <citation type="journal article" date="2020" name="mSystems">
        <title>Genome- and Community-Level Interaction Insights into Carbon Utilization and Element Cycling Functions of Hydrothermarchaeota in Hydrothermal Sediment.</title>
        <authorList>
            <person name="Zhou Z."/>
            <person name="Liu Y."/>
            <person name="Xu W."/>
            <person name="Pan J."/>
            <person name="Luo Z.H."/>
            <person name="Li M."/>
        </authorList>
    </citation>
    <scope>NUCLEOTIDE SEQUENCE [LARGE SCALE GENOMIC DNA]</scope>
    <source>
        <strain evidence="3">SpSt-69</strain>
    </source>
</reference>
<organism evidence="3">
    <name type="scientific">candidate division WOR-3 bacterium</name>
    <dbReference type="NCBI Taxonomy" id="2052148"/>
    <lineage>
        <taxon>Bacteria</taxon>
        <taxon>Bacteria division WOR-3</taxon>
    </lineage>
</organism>
<evidence type="ECO:0000259" key="2">
    <source>
        <dbReference type="PROSITE" id="PS50164"/>
    </source>
</evidence>
<dbReference type="InterPro" id="IPR035901">
    <property type="entry name" value="GIY-YIG_endonuc_sf"/>
</dbReference>
<dbReference type="PANTHER" id="PTHR34477">
    <property type="entry name" value="UPF0213 PROTEIN YHBQ"/>
    <property type="match status" value="1"/>
</dbReference>
<dbReference type="Gene3D" id="3.40.1440.10">
    <property type="entry name" value="GIY-YIG endonuclease"/>
    <property type="match status" value="1"/>
</dbReference>
<dbReference type="EMBL" id="DTDJ01000003">
    <property type="protein sequence ID" value="HGL16771.1"/>
    <property type="molecule type" value="Genomic_DNA"/>
</dbReference>
<evidence type="ECO:0000313" key="3">
    <source>
        <dbReference type="EMBL" id="HGL16771.1"/>
    </source>
</evidence>
<dbReference type="PANTHER" id="PTHR34477:SF1">
    <property type="entry name" value="UPF0213 PROTEIN YHBQ"/>
    <property type="match status" value="1"/>
</dbReference>
<protein>
    <submittedName>
        <fullName evidence="3">GIY-YIG nuclease family protein</fullName>
    </submittedName>
</protein>
<dbReference type="InterPro" id="IPR000305">
    <property type="entry name" value="GIY-YIG_endonuc"/>
</dbReference>
<dbReference type="InterPro" id="IPR050190">
    <property type="entry name" value="UPF0213_domain"/>
</dbReference>
<evidence type="ECO:0000256" key="1">
    <source>
        <dbReference type="ARBA" id="ARBA00007435"/>
    </source>
</evidence>